<dbReference type="AlphaFoldDB" id="A0A0F4VMC6"/>
<dbReference type="EMBL" id="JMTK01000001">
    <property type="protein sequence ID" value="KJZ82616.1"/>
    <property type="molecule type" value="Genomic_DNA"/>
</dbReference>
<comment type="caution">
    <text evidence="3">The sequence shown here is derived from an EMBL/GenBank/DDBJ whole genome shotgun (WGS) entry which is preliminary data.</text>
</comment>
<dbReference type="RefSeq" id="WP_052691137.1">
    <property type="nucleotide sequence ID" value="NZ_JMTK01000001.1"/>
</dbReference>
<reference evidence="3 4" key="1">
    <citation type="journal article" date="2015" name="Phytopathology">
        <title>Genomes of Candidatus Liberibacter solanacearum haplotype A from New Zealand and the USA suggest significant genome plasticity in the species.</title>
        <authorList>
            <person name="Thompson S.M."/>
            <person name="Johnson C.P."/>
            <person name="Lu A.Y."/>
            <person name="Frampton R.A."/>
            <person name="Sullivan K.L."/>
            <person name="Fiers M.W."/>
            <person name="Crowhurst R.N."/>
            <person name="Pitman A.R."/>
            <person name="Scott I."/>
            <person name="Gudmestad N.C."/>
            <person name="Smith G.R."/>
        </authorList>
    </citation>
    <scope>NUCLEOTIDE SEQUENCE [LARGE SCALE GENOMIC DNA]</scope>
    <source>
        <strain evidence="3 4">LsoNZ1</strain>
    </source>
</reference>
<evidence type="ECO:0000313" key="4">
    <source>
        <dbReference type="Proteomes" id="UP000033731"/>
    </source>
</evidence>
<sequence length="195" mass="22142">MGCDVSEEGGDKTVVMFRRGNIIENTFYWSKTSYSITKHKVLALINKYKPDAIVVDSNGSGVCVTDFLKDKGLFIEEVRGQRRSNFPDRYTNKRAELYDAVKQAIIESLQIPKDLTELSAELRSISAYTNSSGLLAIEPKRKPGIKRHIQSPDFVDALSYTYAVNPPRKDYRNGFGLGGFKYDSEPLLVDRRYNR</sequence>
<proteinExistence type="predicted"/>
<keyword evidence="4" id="KW-1185">Reference proteome</keyword>
<dbReference type="Proteomes" id="UP000033731">
    <property type="component" value="Unassembled WGS sequence"/>
</dbReference>
<organism evidence="3 4">
    <name type="scientific">Candidatus Liberibacter solanacearum</name>
    <dbReference type="NCBI Taxonomy" id="556287"/>
    <lineage>
        <taxon>Bacteria</taxon>
        <taxon>Pseudomonadati</taxon>
        <taxon>Pseudomonadota</taxon>
        <taxon>Alphaproteobacteria</taxon>
        <taxon>Hyphomicrobiales</taxon>
        <taxon>Rhizobiaceae</taxon>
        <taxon>Liberibacter</taxon>
    </lineage>
</organism>
<evidence type="ECO:0000313" key="3">
    <source>
        <dbReference type="EMBL" id="KJZ82616.1"/>
    </source>
</evidence>
<protein>
    <submittedName>
        <fullName evidence="3">Putative terminase B protein</fullName>
    </submittedName>
</protein>
<dbReference type="InterPro" id="IPR035421">
    <property type="entry name" value="Terminase_6C"/>
</dbReference>
<evidence type="ECO:0000259" key="2">
    <source>
        <dbReference type="Pfam" id="PF17289"/>
    </source>
</evidence>
<dbReference type="Gene3D" id="3.30.420.240">
    <property type="match status" value="1"/>
</dbReference>
<keyword evidence="1" id="KW-1188">Viral release from host cell</keyword>
<evidence type="ECO:0000256" key="1">
    <source>
        <dbReference type="ARBA" id="ARBA00022612"/>
    </source>
</evidence>
<dbReference type="PATRIC" id="fig|556287.9.peg.238"/>
<name>A0A0F4VMC6_9HYPH</name>
<gene>
    <name evidence="3" type="ORF">DJ66_0225</name>
</gene>
<dbReference type="Pfam" id="PF17289">
    <property type="entry name" value="Terminase_6C"/>
    <property type="match status" value="1"/>
</dbReference>
<feature type="domain" description="Terminase large subunit gp17-like C-terminal" evidence="2">
    <location>
        <begin position="28"/>
        <end position="162"/>
    </location>
</feature>
<accession>A0A0F4VMC6</accession>